<comment type="caution">
    <text evidence="3">The sequence shown here is derived from an EMBL/GenBank/DDBJ whole genome shotgun (WGS) entry which is preliminary data.</text>
</comment>
<evidence type="ECO:0000256" key="1">
    <source>
        <dbReference type="SAM" id="MobiDB-lite"/>
    </source>
</evidence>
<proteinExistence type="predicted"/>
<feature type="region of interest" description="Disordered" evidence="1">
    <location>
        <begin position="91"/>
        <end position="236"/>
    </location>
</feature>
<dbReference type="GO" id="GO:0005096">
    <property type="term" value="F:GTPase activator activity"/>
    <property type="evidence" value="ECO:0007669"/>
    <property type="project" value="InterPro"/>
</dbReference>
<feature type="compositionally biased region" description="Low complexity" evidence="1">
    <location>
        <begin position="204"/>
        <end position="218"/>
    </location>
</feature>
<evidence type="ECO:0000313" key="3">
    <source>
        <dbReference type="EMBL" id="RAR14248.1"/>
    </source>
</evidence>
<dbReference type="PANTHER" id="PTHR31441:SF2">
    <property type="entry name" value="FOLLICULIN"/>
    <property type="match status" value="1"/>
</dbReference>
<dbReference type="GO" id="GO:0005829">
    <property type="term" value="C:cytosol"/>
    <property type="evidence" value="ECO:0007669"/>
    <property type="project" value="TreeGrafter"/>
</dbReference>
<organism evidence="3 4">
    <name type="scientific">Stemphylium lycopersici</name>
    <name type="common">Tomato gray leaf spot disease fungus</name>
    <name type="synonym">Thyrospora lycopersici</name>
    <dbReference type="NCBI Taxonomy" id="183478"/>
    <lineage>
        <taxon>Eukaryota</taxon>
        <taxon>Fungi</taxon>
        <taxon>Dikarya</taxon>
        <taxon>Ascomycota</taxon>
        <taxon>Pezizomycotina</taxon>
        <taxon>Dothideomycetes</taxon>
        <taxon>Pleosporomycetidae</taxon>
        <taxon>Pleosporales</taxon>
        <taxon>Pleosporineae</taxon>
        <taxon>Pleosporaceae</taxon>
        <taxon>Stemphylium</taxon>
    </lineage>
</organism>
<keyword evidence="3" id="KW-0167">Capsid protein</keyword>
<dbReference type="InterPro" id="IPR037520">
    <property type="entry name" value="Folliculin/SMCR8_longin"/>
</dbReference>
<dbReference type="PANTHER" id="PTHR31441">
    <property type="entry name" value="FOLLICULIN FAMILY MEMBER"/>
    <property type="match status" value="1"/>
</dbReference>
<feature type="compositionally biased region" description="Polar residues" evidence="1">
    <location>
        <begin position="219"/>
        <end position="233"/>
    </location>
</feature>
<sequence>MDFTVTTRAPTLPLPPLPPLPPLLPPLAQTSLGRAHHISLAHFCEVHGPTSIICTQASTSPCASCNPCVTPPSDEPHSTYSYNSLYDQPASLKLNPPVPHLTSPFDSPPTSPQTPSHNPYFPSFPSSSSGSSFGGRRPSSTLDSDSDACENCQMVVPQKYSDKIPNGAPGSPTKDGRGRNGSPVLRSSQNYPVRRPVSRDHVSSTDSSDVSDTEQSTSFQSNTSGSYPDSTPASPLLVSRSVHTHTLNYISTSQPQSPSTYSLLRRTCIRTLSTEVLPLSKPSGPIMFGDSVAGYTIAYVFRLQDPRSRGAKRTYALIAMAGRDCRRATKAMVKITEAFQGIANRIIALADRVLERESAASQGLSRPTTAVSGSTPPLGTSASSMPPQLLSPQKDRTLSTTSTPNFRNITPVSSFLSAKKLDPDGFPRVSRDVMKAKSLIEIVGQENFFVDLHTLFCRLLHSLIKQYG</sequence>
<evidence type="ECO:0000259" key="2">
    <source>
        <dbReference type="PROSITE" id="PS51834"/>
    </source>
</evidence>
<dbReference type="Pfam" id="PF11704">
    <property type="entry name" value="Folliculin"/>
    <property type="match status" value="1"/>
</dbReference>
<feature type="compositionally biased region" description="Polar residues" evidence="1">
    <location>
        <begin position="360"/>
        <end position="386"/>
    </location>
</feature>
<feature type="region of interest" description="Disordered" evidence="1">
    <location>
        <begin position="360"/>
        <end position="403"/>
    </location>
</feature>
<keyword evidence="3" id="KW-0946">Virion</keyword>
<dbReference type="STRING" id="183478.A0A364NA95"/>
<dbReference type="GO" id="GO:1904263">
    <property type="term" value="P:positive regulation of TORC1 signaling"/>
    <property type="evidence" value="ECO:0007669"/>
    <property type="project" value="TreeGrafter"/>
</dbReference>
<keyword evidence="4" id="KW-1185">Reference proteome</keyword>
<dbReference type="OrthoDB" id="5599713at2759"/>
<dbReference type="InterPro" id="IPR021713">
    <property type="entry name" value="Folliculin"/>
</dbReference>
<protein>
    <submittedName>
        <fullName evidence="3">Vesicle coat protein</fullName>
    </submittedName>
</protein>
<reference evidence="4" key="1">
    <citation type="submission" date="2018-05" db="EMBL/GenBank/DDBJ databases">
        <title>Draft genome sequence of Stemphylium lycopersici strain CIDEFI 213.</title>
        <authorList>
            <person name="Medina R."/>
            <person name="Franco M.E.E."/>
            <person name="Lucentini C.G."/>
            <person name="Saparrat M.C.N."/>
            <person name="Balatti P.A."/>
        </authorList>
    </citation>
    <scope>NUCLEOTIDE SEQUENCE [LARGE SCALE GENOMIC DNA]</scope>
    <source>
        <strain evidence="4">CIDEFI 213</strain>
    </source>
</reference>
<dbReference type="InterPro" id="IPR037521">
    <property type="entry name" value="FLCN/SMCR8_DENN"/>
</dbReference>
<dbReference type="EMBL" id="QGDH01000024">
    <property type="protein sequence ID" value="RAR14248.1"/>
    <property type="molecule type" value="Genomic_DNA"/>
</dbReference>
<feature type="compositionally biased region" description="Low complexity" evidence="1">
    <location>
        <begin position="121"/>
        <end position="140"/>
    </location>
</feature>
<name>A0A364NA95_STELY</name>
<dbReference type="PROSITE" id="PS51834">
    <property type="entry name" value="DENN_FLCN_SMCR8"/>
    <property type="match status" value="1"/>
</dbReference>
<dbReference type="AlphaFoldDB" id="A0A364NA95"/>
<accession>A0A364NA95</accession>
<feature type="domain" description="UDENN FLCN/SMCR8-type" evidence="2">
    <location>
        <begin position="233"/>
        <end position="468"/>
    </location>
</feature>
<dbReference type="Proteomes" id="UP000249619">
    <property type="component" value="Unassembled WGS sequence"/>
</dbReference>
<gene>
    <name evidence="3" type="ORF">DDE83_002360</name>
</gene>
<evidence type="ECO:0000313" key="4">
    <source>
        <dbReference type="Proteomes" id="UP000249619"/>
    </source>
</evidence>